<comment type="caution">
    <text evidence="2">The sequence shown here is derived from an EMBL/GenBank/DDBJ whole genome shotgun (WGS) entry which is preliminary data.</text>
</comment>
<reference evidence="2" key="2">
    <citation type="submission" date="2004-02" db="EMBL/GenBank/DDBJ databases">
        <authorList>
            <consortium name="Genoscope"/>
            <consortium name="Whitehead Institute Centre for Genome Research"/>
        </authorList>
    </citation>
    <scope>NUCLEOTIDE SEQUENCE</scope>
</reference>
<accession>Q4SXB3</accession>
<dbReference type="AlphaFoldDB" id="Q4SXB3"/>
<protein>
    <submittedName>
        <fullName evidence="2">(spotted green pufferfish) hypothetical protein</fullName>
    </submittedName>
</protein>
<name>Q4SXB3_TETNG</name>
<feature type="region of interest" description="Disordered" evidence="1">
    <location>
        <begin position="17"/>
        <end position="53"/>
    </location>
</feature>
<evidence type="ECO:0000313" key="2">
    <source>
        <dbReference type="EMBL" id="CAF94719.1"/>
    </source>
</evidence>
<evidence type="ECO:0000256" key="1">
    <source>
        <dbReference type="SAM" id="MobiDB-lite"/>
    </source>
</evidence>
<organism evidence="2">
    <name type="scientific">Tetraodon nigroviridis</name>
    <name type="common">Spotted green pufferfish</name>
    <name type="synonym">Chelonodon nigroviridis</name>
    <dbReference type="NCBI Taxonomy" id="99883"/>
    <lineage>
        <taxon>Eukaryota</taxon>
        <taxon>Metazoa</taxon>
        <taxon>Chordata</taxon>
        <taxon>Craniata</taxon>
        <taxon>Vertebrata</taxon>
        <taxon>Euteleostomi</taxon>
        <taxon>Actinopterygii</taxon>
        <taxon>Neopterygii</taxon>
        <taxon>Teleostei</taxon>
        <taxon>Neoteleostei</taxon>
        <taxon>Acanthomorphata</taxon>
        <taxon>Eupercaria</taxon>
        <taxon>Tetraodontiformes</taxon>
        <taxon>Tetradontoidea</taxon>
        <taxon>Tetraodontidae</taxon>
        <taxon>Tetraodon</taxon>
    </lineage>
</organism>
<reference evidence="2" key="1">
    <citation type="journal article" date="2004" name="Nature">
        <title>Genome duplication in the teleost fish Tetraodon nigroviridis reveals the early vertebrate proto-karyotype.</title>
        <authorList>
            <person name="Jaillon O."/>
            <person name="Aury J.-M."/>
            <person name="Brunet F."/>
            <person name="Petit J.-L."/>
            <person name="Stange-Thomann N."/>
            <person name="Mauceli E."/>
            <person name="Bouneau L."/>
            <person name="Fischer C."/>
            <person name="Ozouf-Costaz C."/>
            <person name="Bernot A."/>
            <person name="Nicaud S."/>
            <person name="Jaffe D."/>
            <person name="Fisher S."/>
            <person name="Lutfalla G."/>
            <person name="Dossat C."/>
            <person name="Segurens B."/>
            <person name="Dasilva C."/>
            <person name="Salanoubat M."/>
            <person name="Levy M."/>
            <person name="Boudet N."/>
            <person name="Castellano S."/>
            <person name="Anthouard V."/>
            <person name="Jubin C."/>
            <person name="Castelli V."/>
            <person name="Katinka M."/>
            <person name="Vacherie B."/>
            <person name="Biemont C."/>
            <person name="Skalli Z."/>
            <person name="Cattolico L."/>
            <person name="Poulain J."/>
            <person name="De Berardinis V."/>
            <person name="Cruaud C."/>
            <person name="Duprat S."/>
            <person name="Brottier P."/>
            <person name="Coutanceau J.-P."/>
            <person name="Gouzy J."/>
            <person name="Parra G."/>
            <person name="Lardier G."/>
            <person name="Chapple C."/>
            <person name="McKernan K.J."/>
            <person name="McEwan P."/>
            <person name="Bosak S."/>
            <person name="Kellis M."/>
            <person name="Volff J.-N."/>
            <person name="Guigo R."/>
            <person name="Zody M.C."/>
            <person name="Mesirov J."/>
            <person name="Lindblad-Toh K."/>
            <person name="Birren B."/>
            <person name="Nusbaum C."/>
            <person name="Kahn D."/>
            <person name="Robinson-Rechavi M."/>
            <person name="Laudet V."/>
            <person name="Schachter V."/>
            <person name="Quetier F."/>
            <person name="Saurin W."/>
            <person name="Scarpelli C."/>
            <person name="Wincker P."/>
            <person name="Lander E.S."/>
            <person name="Weissenbach J."/>
            <person name="Roest Crollius H."/>
        </authorList>
    </citation>
    <scope>NUCLEOTIDE SEQUENCE [LARGE SCALE GENOMIC DNA]</scope>
</reference>
<dbReference type="KEGG" id="tng:GSTEN00011016G001"/>
<gene>
    <name evidence="2" type="ORF">GSTENG00011016001</name>
</gene>
<sequence>MAEGELDVDSLISRLLEGESGPAAGLRPPALPASELRGSEAPLWRSAPPVSLG</sequence>
<dbReference type="EMBL" id="CAAE01012619">
    <property type="protein sequence ID" value="CAF94719.1"/>
    <property type="molecule type" value="Genomic_DNA"/>
</dbReference>
<proteinExistence type="predicted"/>